<dbReference type="Proteomes" id="UP001549099">
    <property type="component" value="Unassembled WGS sequence"/>
</dbReference>
<feature type="transmembrane region" description="Helical" evidence="1">
    <location>
        <begin position="48"/>
        <end position="67"/>
    </location>
</feature>
<dbReference type="Pfam" id="PF13786">
    <property type="entry name" value="DUF4179"/>
    <property type="match status" value="1"/>
</dbReference>
<dbReference type="EMBL" id="JBEPLW010000004">
    <property type="protein sequence ID" value="MET3575181.1"/>
    <property type="molecule type" value="Genomic_DNA"/>
</dbReference>
<dbReference type="Pfam" id="PF18705">
    <property type="entry name" value="DUF5643"/>
    <property type="match status" value="1"/>
</dbReference>
<sequence length="441" mass="49438">MFEEEEKKLAAQREELANLEIPEEALSHAIHAGMDRSKRNTRRIRRSVLSLAAVAVLLFAFITSVRVSPAFARAVSSLPGMAAIVEMIQHDKGMKAIIDNEYYEEVDATASDGGMTVTLNGVIVDQSGMVLSFTVDSATEMKDPLFETPEIYADGQLIEPRGIVWNDPLPEDNKHTSEQMIDYHFAEPLPAGTRNFELRIQSREGSGRNFSLPFSIEKPIAQGKVFDLDQTVTVAGQKIIIRSITVHPLRAEVAVDFDEHNTMDILQFEDMRIVDGKGETWSSITNGMSATEEEDGTQIYFLQSNYFEQPDLMIFRMNQMQAIDKDEKLIVDTRLGKVLQTPSDGKLEVTEIDPLRIETKLKTGGEFGYGYLTDVTDADGKPVDLTSAGMWSEEGEDGEEKAYTYNDLNFADADYKNPVTIRFFAYPNYIKGDVTIRIDRP</sequence>
<organism evidence="4 5">
    <name type="scientific">Bhargavaea ullalensis</name>
    <dbReference type="NCBI Taxonomy" id="1265685"/>
    <lineage>
        <taxon>Bacteria</taxon>
        <taxon>Bacillati</taxon>
        <taxon>Bacillota</taxon>
        <taxon>Bacilli</taxon>
        <taxon>Bacillales</taxon>
        <taxon>Caryophanaceae</taxon>
        <taxon>Bhargavaea</taxon>
    </lineage>
</organism>
<proteinExistence type="predicted"/>
<reference evidence="4 5" key="1">
    <citation type="submission" date="2024-06" db="EMBL/GenBank/DDBJ databases">
        <title>Genomic Encyclopedia of Type Strains, Phase IV (KMG-IV): sequencing the most valuable type-strain genomes for metagenomic binning, comparative biology and taxonomic classification.</title>
        <authorList>
            <person name="Goeker M."/>
        </authorList>
    </citation>
    <scope>NUCLEOTIDE SEQUENCE [LARGE SCALE GENOMIC DNA]</scope>
    <source>
        <strain evidence="4 5">DSM 26128</strain>
    </source>
</reference>
<dbReference type="InterPro" id="IPR025436">
    <property type="entry name" value="DUF4179"/>
</dbReference>
<name>A0ABV2GA70_9BACL</name>
<protein>
    <recommendedName>
        <fullName evidence="6">DUF4179 domain-containing protein</fullName>
    </recommendedName>
</protein>
<keyword evidence="1" id="KW-1133">Transmembrane helix</keyword>
<keyword evidence="1" id="KW-0472">Membrane</keyword>
<evidence type="ECO:0000259" key="3">
    <source>
        <dbReference type="Pfam" id="PF18705"/>
    </source>
</evidence>
<accession>A0ABV2GA70</accession>
<feature type="domain" description="DUF5643" evidence="3">
    <location>
        <begin position="224"/>
        <end position="333"/>
    </location>
</feature>
<evidence type="ECO:0000256" key="1">
    <source>
        <dbReference type="SAM" id="Phobius"/>
    </source>
</evidence>
<dbReference type="InterPro" id="IPR040680">
    <property type="entry name" value="DUF5643"/>
</dbReference>
<dbReference type="Gene3D" id="2.60.40.1630">
    <property type="entry name" value="bacillus anthracis domain"/>
    <property type="match status" value="1"/>
</dbReference>
<evidence type="ECO:0000313" key="5">
    <source>
        <dbReference type="Proteomes" id="UP001549099"/>
    </source>
</evidence>
<gene>
    <name evidence="4" type="ORF">ABID49_001065</name>
</gene>
<evidence type="ECO:0000313" key="4">
    <source>
        <dbReference type="EMBL" id="MET3575181.1"/>
    </source>
</evidence>
<comment type="caution">
    <text evidence="4">The sequence shown here is derived from an EMBL/GenBank/DDBJ whole genome shotgun (WGS) entry which is preliminary data.</text>
</comment>
<dbReference type="RefSeq" id="WP_354196090.1">
    <property type="nucleotide sequence ID" value="NZ_JBEPLW010000004.1"/>
</dbReference>
<evidence type="ECO:0008006" key="6">
    <source>
        <dbReference type="Google" id="ProtNLM"/>
    </source>
</evidence>
<evidence type="ECO:0000259" key="2">
    <source>
        <dbReference type="Pfam" id="PF13786"/>
    </source>
</evidence>
<feature type="domain" description="DUF4179" evidence="2">
    <location>
        <begin position="47"/>
        <end position="137"/>
    </location>
</feature>
<keyword evidence="5" id="KW-1185">Reference proteome</keyword>
<keyword evidence="1" id="KW-0812">Transmembrane</keyword>